<proteinExistence type="predicted"/>
<sequence>MITAIVFAVLAGGSRADCKRNPEFVAGTYQYSIPGGNLTIRPDTKVGDTLREFVFDTPSPSRSTIPVGHCTQGMNEQFVGSGSQVSANIYGTSVSGIGYQLIYPNGDLAPANYLDGLADAFLYYPQGRFVLRFVKTGPIQGGSLGAGVYGRGRVTNMSAPFDFLQIRLTGPIRVEIPSCEVASSSRSISVSLGEVDVSRFSGIGSTAGDRSFNIQMTCNEAVSNLSIRFDAESETSGPEGVVRLTQEWGVASGVGIRMWNAANNTPIVLGSTYPLPLSGDYQLPMRAAYIQTGEKIRPGNANAVATFSITYR</sequence>
<dbReference type="Pfam" id="PF22003">
    <property type="entry name" value="MrkDrd"/>
    <property type="match status" value="1"/>
</dbReference>
<evidence type="ECO:0000256" key="1">
    <source>
        <dbReference type="ARBA" id="ARBA00022729"/>
    </source>
</evidence>
<dbReference type="InterPro" id="IPR054160">
    <property type="entry name" value="MrkD_recept-bd"/>
</dbReference>
<gene>
    <name evidence="4" type="ORF">WN985_29755</name>
</gene>
<keyword evidence="1" id="KW-0732">Signal</keyword>
<dbReference type="InterPro" id="IPR050263">
    <property type="entry name" value="Bact_Fimbrial_Adh_Pro"/>
</dbReference>
<feature type="domain" description="Fimbrial-type adhesion" evidence="2">
    <location>
        <begin position="177"/>
        <end position="311"/>
    </location>
</feature>
<evidence type="ECO:0000259" key="3">
    <source>
        <dbReference type="Pfam" id="PF22003"/>
    </source>
</evidence>
<dbReference type="SUPFAM" id="SSF49401">
    <property type="entry name" value="Bacterial adhesins"/>
    <property type="match status" value="1"/>
</dbReference>
<name>A0ABZ3BNQ1_BURPY</name>
<dbReference type="InterPro" id="IPR008966">
    <property type="entry name" value="Adhesion_dom_sf"/>
</dbReference>
<dbReference type="InterPro" id="IPR000259">
    <property type="entry name" value="Adhesion_dom_fimbrial"/>
</dbReference>
<dbReference type="Proteomes" id="UP001484179">
    <property type="component" value="Chromosome 2"/>
</dbReference>
<dbReference type="PANTHER" id="PTHR33420">
    <property type="entry name" value="FIMBRIAL SUBUNIT ELFA-RELATED"/>
    <property type="match status" value="1"/>
</dbReference>
<dbReference type="Gene3D" id="2.60.40.1090">
    <property type="entry name" value="Fimbrial-type adhesion domain"/>
    <property type="match status" value="1"/>
</dbReference>
<protein>
    <submittedName>
        <fullName evidence="4">Fimbrial protein</fullName>
    </submittedName>
</protein>
<evidence type="ECO:0000259" key="2">
    <source>
        <dbReference type="Pfam" id="PF00419"/>
    </source>
</evidence>
<reference evidence="4 5" key="1">
    <citation type="submission" date="2024-04" db="EMBL/GenBank/DDBJ databases">
        <title>Biological Control Activity of Plant Growth Promoting Rhizobacteria Burkholderia pyrrocinia BX1 against Tobacco black shank Introduction Tobacco black shank (TBS) caused by the oomycete Phytophthora. nicotianae (P. nicotianae) has become a destructive soil.</title>
        <authorList>
            <person name="Liu X."/>
            <person name="Shu C."/>
        </authorList>
    </citation>
    <scope>NUCLEOTIDE SEQUENCE [LARGE SCALE GENOMIC DNA]</scope>
    <source>
        <strain evidence="4 5">BX1</strain>
    </source>
</reference>
<feature type="domain" description="MrkD-like receptor binding" evidence="3">
    <location>
        <begin position="36"/>
        <end position="152"/>
    </location>
</feature>
<evidence type="ECO:0000313" key="5">
    <source>
        <dbReference type="Proteomes" id="UP001484179"/>
    </source>
</evidence>
<dbReference type="Gene3D" id="2.60.40.3310">
    <property type="match status" value="1"/>
</dbReference>
<dbReference type="InterPro" id="IPR036937">
    <property type="entry name" value="Adhesion_dom_fimbrial_sf"/>
</dbReference>
<dbReference type="EMBL" id="CP150850">
    <property type="protein sequence ID" value="WZW56684.1"/>
    <property type="molecule type" value="Genomic_DNA"/>
</dbReference>
<dbReference type="PANTHER" id="PTHR33420:SF3">
    <property type="entry name" value="FIMBRIAL SUBUNIT ELFA"/>
    <property type="match status" value="1"/>
</dbReference>
<dbReference type="Pfam" id="PF00419">
    <property type="entry name" value="Fimbrial"/>
    <property type="match status" value="1"/>
</dbReference>
<keyword evidence="5" id="KW-1185">Reference proteome</keyword>
<dbReference type="RefSeq" id="WP_342310540.1">
    <property type="nucleotide sequence ID" value="NZ_CP150850.1"/>
</dbReference>
<evidence type="ECO:0000313" key="4">
    <source>
        <dbReference type="EMBL" id="WZW56684.1"/>
    </source>
</evidence>
<organism evidence="4 5">
    <name type="scientific">Burkholderia pyrrocinia</name>
    <name type="common">Pseudomonas pyrrocinia</name>
    <dbReference type="NCBI Taxonomy" id="60550"/>
    <lineage>
        <taxon>Bacteria</taxon>
        <taxon>Pseudomonadati</taxon>
        <taxon>Pseudomonadota</taxon>
        <taxon>Betaproteobacteria</taxon>
        <taxon>Burkholderiales</taxon>
        <taxon>Burkholderiaceae</taxon>
        <taxon>Burkholderia</taxon>
        <taxon>Burkholderia cepacia complex</taxon>
    </lineage>
</organism>
<accession>A0ABZ3BNQ1</accession>